<evidence type="ECO:0000313" key="2">
    <source>
        <dbReference type="Proteomes" id="UP000006729"/>
    </source>
</evidence>
<sequence>MYCIRGILRFKGKGKARTPLLHLKDEWGKRSGNGDSGGVSGWRIDALPSWEDKGASSVGVTPRLPVGRLGGLSRTCGAVGWRDIPNNGDCITNLRDSCDTNNAGE</sequence>
<evidence type="ECO:0000313" key="1">
    <source>
        <dbReference type="EMBL" id="PNT51341.1"/>
    </source>
</evidence>
<protein>
    <submittedName>
        <fullName evidence="1">Uncharacterized protein</fullName>
    </submittedName>
</protein>
<proteinExistence type="predicted"/>
<keyword evidence="2" id="KW-1185">Reference proteome</keyword>
<dbReference type="AlphaFoldDB" id="B9GNG4"/>
<gene>
    <name evidence="1" type="ORF">POPTR_002G238400</name>
</gene>
<dbReference type="HOGENOM" id="CLU_2241245_0_0_1"/>
<name>B9GNG4_POPTR</name>
<accession>B9GNG4</accession>
<dbReference type="EMBL" id="CM009291">
    <property type="protein sequence ID" value="PNT51341.1"/>
    <property type="molecule type" value="Genomic_DNA"/>
</dbReference>
<reference evidence="1 2" key="1">
    <citation type="journal article" date="2006" name="Science">
        <title>The genome of black cottonwood, Populus trichocarpa (Torr. &amp; Gray).</title>
        <authorList>
            <person name="Tuskan G.A."/>
            <person name="Difazio S."/>
            <person name="Jansson S."/>
            <person name="Bohlmann J."/>
            <person name="Grigoriev I."/>
            <person name="Hellsten U."/>
            <person name="Putnam N."/>
            <person name="Ralph S."/>
            <person name="Rombauts S."/>
            <person name="Salamov A."/>
            <person name="Schein J."/>
            <person name="Sterck L."/>
            <person name="Aerts A."/>
            <person name="Bhalerao R.R."/>
            <person name="Bhalerao R.P."/>
            <person name="Blaudez D."/>
            <person name="Boerjan W."/>
            <person name="Brun A."/>
            <person name="Brunner A."/>
            <person name="Busov V."/>
            <person name="Campbell M."/>
            <person name="Carlson J."/>
            <person name="Chalot M."/>
            <person name="Chapman J."/>
            <person name="Chen G.L."/>
            <person name="Cooper D."/>
            <person name="Coutinho P.M."/>
            <person name="Couturier J."/>
            <person name="Covert S."/>
            <person name="Cronk Q."/>
            <person name="Cunningham R."/>
            <person name="Davis J."/>
            <person name="Degroeve S."/>
            <person name="Dejardin A."/>
            <person name="Depamphilis C."/>
            <person name="Detter J."/>
            <person name="Dirks B."/>
            <person name="Dubchak I."/>
            <person name="Duplessis S."/>
            <person name="Ehlting J."/>
            <person name="Ellis B."/>
            <person name="Gendler K."/>
            <person name="Goodstein D."/>
            <person name="Gribskov M."/>
            <person name="Grimwood J."/>
            <person name="Groover A."/>
            <person name="Gunter L."/>
            <person name="Hamberger B."/>
            <person name="Heinze B."/>
            <person name="Helariutta Y."/>
            <person name="Henrissat B."/>
            <person name="Holligan D."/>
            <person name="Holt R."/>
            <person name="Huang W."/>
            <person name="Islam-Faridi N."/>
            <person name="Jones S."/>
            <person name="Jones-Rhoades M."/>
            <person name="Jorgensen R."/>
            <person name="Joshi C."/>
            <person name="Kangasjarvi J."/>
            <person name="Karlsson J."/>
            <person name="Kelleher C."/>
            <person name="Kirkpatrick R."/>
            <person name="Kirst M."/>
            <person name="Kohler A."/>
            <person name="Kalluri U."/>
            <person name="Larimer F."/>
            <person name="Leebens-Mack J."/>
            <person name="Leple J.C."/>
            <person name="Locascio P."/>
            <person name="Lou Y."/>
            <person name="Lucas S."/>
            <person name="Martin F."/>
            <person name="Montanini B."/>
            <person name="Napoli C."/>
            <person name="Nelson D.R."/>
            <person name="Nelson C."/>
            <person name="Nieminen K."/>
            <person name="Nilsson O."/>
            <person name="Pereda V."/>
            <person name="Peter G."/>
            <person name="Philippe R."/>
            <person name="Pilate G."/>
            <person name="Poliakov A."/>
            <person name="Razumovskaya J."/>
            <person name="Richardson P."/>
            <person name="Rinaldi C."/>
            <person name="Ritland K."/>
            <person name="Rouze P."/>
            <person name="Ryaboy D."/>
            <person name="Schmutz J."/>
            <person name="Schrader J."/>
            <person name="Segerman B."/>
            <person name="Shin H."/>
            <person name="Siddiqui A."/>
            <person name="Sterky F."/>
            <person name="Terry A."/>
            <person name="Tsai C.J."/>
            <person name="Uberbacher E."/>
            <person name="Unneberg P."/>
            <person name="Vahala J."/>
            <person name="Wall K."/>
            <person name="Wessler S."/>
            <person name="Yang G."/>
            <person name="Yin T."/>
            <person name="Douglas C."/>
            <person name="Marra M."/>
            <person name="Sandberg G."/>
            <person name="Van de Peer Y."/>
            <person name="Rokhsar D."/>
        </authorList>
    </citation>
    <scope>NUCLEOTIDE SEQUENCE [LARGE SCALE GENOMIC DNA]</scope>
    <source>
        <strain evidence="2">cv. Nisqually</strain>
    </source>
</reference>
<dbReference type="InParanoid" id="B9GNG4"/>
<dbReference type="Proteomes" id="UP000006729">
    <property type="component" value="Chromosome 2"/>
</dbReference>
<organism evidence="1 2">
    <name type="scientific">Populus trichocarpa</name>
    <name type="common">Western balsam poplar</name>
    <name type="synonym">Populus balsamifera subsp. trichocarpa</name>
    <dbReference type="NCBI Taxonomy" id="3694"/>
    <lineage>
        <taxon>Eukaryota</taxon>
        <taxon>Viridiplantae</taxon>
        <taxon>Streptophyta</taxon>
        <taxon>Embryophyta</taxon>
        <taxon>Tracheophyta</taxon>
        <taxon>Spermatophyta</taxon>
        <taxon>Magnoliopsida</taxon>
        <taxon>eudicotyledons</taxon>
        <taxon>Gunneridae</taxon>
        <taxon>Pentapetalae</taxon>
        <taxon>rosids</taxon>
        <taxon>fabids</taxon>
        <taxon>Malpighiales</taxon>
        <taxon>Salicaceae</taxon>
        <taxon>Saliceae</taxon>
        <taxon>Populus</taxon>
    </lineage>
</organism>